<dbReference type="GO" id="GO:0005484">
    <property type="term" value="F:SNAP receptor activity"/>
    <property type="evidence" value="ECO:0007669"/>
    <property type="project" value="TreeGrafter"/>
</dbReference>
<dbReference type="PROSITE" id="PS50192">
    <property type="entry name" value="T_SNARE"/>
    <property type="match status" value="1"/>
</dbReference>
<comment type="similarity">
    <text evidence="2">Belongs to the syntaxin family.</text>
</comment>
<dbReference type="AlphaFoldDB" id="A0A6A4WY74"/>
<keyword evidence="5" id="KW-1133">Transmembrane helix</keyword>
<accession>A0A6A4WY74</accession>
<sequence length="344" mass="38316">MNTNSITMNSPAPASSSDPEAGQPVVVVSRPSRLARFLRRAPAVAAAGTAAAAAGQQEQPLVQQLQQELAELSAALAETRAAVDEVSRQQCRQLNSPRHQEQAWQQTQDSAAAALANISRIKTKLDRLQKKLTESLPELTATQAKMLQNQVNGFRTQLLTVVQRFNEEEMNFRANCYVGAITFYDGPVDTPHPFAFCTIRKKDHLKRQLQITGAEMDDDELENLIDRGDAQIFNESILMRVETARAELNEAEERYEQIRALEMSIQQLHEMFLQLSLLVQQQGEMVDRIEENTFQTAAKAEGGAEQLHGALKKQQRGRKMRIVCGILVAVIIVILVIILLSYLG</sequence>
<evidence type="ECO:0000256" key="5">
    <source>
        <dbReference type="SAM" id="Phobius"/>
    </source>
</evidence>
<evidence type="ECO:0000256" key="3">
    <source>
        <dbReference type="SAM" id="Coils"/>
    </source>
</evidence>
<dbReference type="InterPro" id="IPR010989">
    <property type="entry name" value="SNARE"/>
</dbReference>
<evidence type="ECO:0000259" key="6">
    <source>
        <dbReference type="PROSITE" id="PS50192"/>
    </source>
</evidence>
<proteinExistence type="inferred from homology"/>
<evidence type="ECO:0000256" key="4">
    <source>
        <dbReference type="SAM" id="MobiDB-lite"/>
    </source>
</evidence>
<dbReference type="GO" id="GO:0006906">
    <property type="term" value="P:vesicle fusion"/>
    <property type="evidence" value="ECO:0007669"/>
    <property type="project" value="TreeGrafter"/>
</dbReference>
<keyword evidence="3" id="KW-0175">Coiled coil</keyword>
<dbReference type="InterPro" id="IPR000727">
    <property type="entry name" value="T_SNARE_dom"/>
</dbReference>
<evidence type="ECO:0000313" key="7">
    <source>
        <dbReference type="EMBL" id="KAF0312466.1"/>
    </source>
</evidence>
<dbReference type="SUPFAM" id="SSF47661">
    <property type="entry name" value="t-snare proteins"/>
    <property type="match status" value="1"/>
</dbReference>
<dbReference type="GO" id="GO:0006887">
    <property type="term" value="P:exocytosis"/>
    <property type="evidence" value="ECO:0007669"/>
    <property type="project" value="TreeGrafter"/>
</dbReference>
<dbReference type="PANTHER" id="PTHR19957:SF307">
    <property type="entry name" value="PROTEIN SSO1-RELATED"/>
    <property type="match status" value="1"/>
</dbReference>
<dbReference type="GO" id="GO:0005886">
    <property type="term" value="C:plasma membrane"/>
    <property type="evidence" value="ECO:0007669"/>
    <property type="project" value="TreeGrafter"/>
</dbReference>
<organism evidence="7 8">
    <name type="scientific">Amphibalanus amphitrite</name>
    <name type="common">Striped barnacle</name>
    <name type="synonym">Balanus amphitrite</name>
    <dbReference type="NCBI Taxonomy" id="1232801"/>
    <lineage>
        <taxon>Eukaryota</taxon>
        <taxon>Metazoa</taxon>
        <taxon>Ecdysozoa</taxon>
        <taxon>Arthropoda</taxon>
        <taxon>Crustacea</taxon>
        <taxon>Multicrustacea</taxon>
        <taxon>Cirripedia</taxon>
        <taxon>Thoracica</taxon>
        <taxon>Thoracicalcarea</taxon>
        <taxon>Balanomorpha</taxon>
        <taxon>Balanoidea</taxon>
        <taxon>Balanidae</taxon>
        <taxon>Amphibalaninae</taxon>
        <taxon>Amphibalanus</taxon>
    </lineage>
</organism>
<dbReference type="GO" id="GO:0006886">
    <property type="term" value="P:intracellular protein transport"/>
    <property type="evidence" value="ECO:0007669"/>
    <property type="project" value="TreeGrafter"/>
</dbReference>
<name>A0A6A4WY74_AMPAM</name>
<dbReference type="GO" id="GO:0000149">
    <property type="term" value="F:SNARE binding"/>
    <property type="evidence" value="ECO:0007669"/>
    <property type="project" value="TreeGrafter"/>
</dbReference>
<comment type="subcellular location">
    <subcellularLocation>
        <location evidence="1">Membrane</location>
        <topology evidence="1">Single-pass type IV membrane protein</topology>
    </subcellularLocation>
</comment>
<feature type="coiled-coil region" evidence="3">
    <location>
        <begin position="234"/>
        <end position="268"/>
    </location>
</feature>
<evidence type="ECO:0000256" key="2">
    <source>
        <dbReference type="ARBA" id="ARBA00009063"/>
    </source>
</evidence>
<keyword evidence="8" id="KW-1185">Reference proteome</keyword>
<dbReference type="GO" id="GO:0012505">
    <property type="term" value="C:endomembrane system"/>
    <property type="evidence" value="ECO:0007669"/>
    <property type="project" value="TreeGrafter"/>
</dbReference>
<dbReference type="OrthoDB" id="6355135at2759"/>
<dbReference type="Gene3D" id="1.20.58.70">
    <property type="match status" value="1"/>
</dbReference>
<gene>
    <name evidence="7" type="primary">Syx1A_1</name>
    <name evidence="7" type="ORF">FJT64_016790</name>
</gene>
<dbReference type="Pfam" id="PF05739">
    <property type="entry name" value="SNARE"/>
    <property type="match status" value="1"/>
</dbReference>
<dbReference type="EMBL" id="VIIS01000168">
    <property type="protein sequence ID" value="KAF0312466.1"/>
    <property type="molecule type" value="Genomic_DNA"/>
</dbReference>
<evidence type="ECO:0000313" key="8">
    <source>
        <dbReference type="Proteomes" id="UP000440578"/>
    </source>
</evidence>
<feature type="transmembrane region" description="Helical" evidence="5">
    <location>
        <begin position="322"/>
        <end position="343"/>
    </location>
</feature>
<keyword evidence="5" id="KW-0472">Membrane</keyword>
<feature type="region of interest" description="Disordered" evidence="4">
    <location>
        <begin position="1"/>
        <end position="24"/>
    </location>
</feature>
<feature type="coiled-coil region" evidence="3">
    <location>
        <begin position="62"/>
        <end position="131"/>
    </location>
</feature>
<dbReference type="GO" id="GO:0048278">
    <property type="term" value="P:vesicle docking"/>
    <property type="evidence" value="ECO:0007669"/>
    <property type="project" value="TreeGrafter"/>
</dbReference>
<reference evidence="7 8" key="1">
    <citation type="submission" date="2019-07" db="EMBL/GenBank/DDBJ databases">
        <title>Draft genome assembly of a fouling barnacle, Amphibalanus amphitrite (Darwin, 1854): The first reference genome for Thecostraca.</title>
        <authorList>
            <person name="Kim W."/>
        </authorList>
    </citation>
    <scope>NUCLEOTIDE SEQUENCE [LARGE SCALE GENOMIC DNA]</scope>
    <source>
        <strain evidence="7">SNU_AA5</strain>
        <tissue evidence="7">Soma without cirri and trophi</tissue>
    </source>
</reference>
<dbReference type="Gene3D" id="1.20.5.110">
    <property type="match status" value="1"/>
</dbReference>
<dbReference type="GO" id="GO:0031201">
    <property type="term" value="C:SNARE complex"/>
    <property type="evidence" value="ECO:0007669"/>
    <property type="project" value="TreeGrafter"/>
</dbReference>
<evidence type="ECO:0000256" key="1">
    <source>
        <dbReference type="ARBA" id="ARBA00004211"/>
    </source>
</evidence>
<dbReference type="InterPro" id="IPR045242">
    <property type="entry name" value="Syntaxin"/>
</dbReference>
<comment type="caution">
    <text evidence="7">The sequence shown here is derived from an EMBL/GenBank/DDBJ whole genome shotgun (WGS) entry which is preliminary data.</text>
</comment>
<dbReference type="SMART" id="SM00397">
    <property type="entry name" value="t_SNARE"/>
    <property type="match status" value="1"/>
</dbReference>
<protein>
    <submittedName>
        <fullName evidence="7">Syntaxin-1A</fullName>
    </submittedName>
</protein>
<dbReference type="PANTHER" id="PTHR19957">
    <property type="entry name" value="SYNTAXIN"/>
    <property type="match status" value="1"/>
</dbReference>
<feature type="domain" description="T-SNARE coiled-coil homology" evidence="6">
    <location>
        <begin position="248"/>
        <end position="310"/>
    </location>
</feature>
<dbReference type="Proteomes" id="UP000440578">
    <property type="component" value="Unassembled WGS sequence"/>
</dbReference>
<keyword evidence="5" id="KW-0812">Transmembrane</keyword>